<proteinExistence type="predicted"/>
<dbReference type="PANTHER" id="PTHR46401:SF2">
    <property type="entry name" value="GLYCOSYLTRANSFERASE WBBK-RELATED"/>
    <property type="match status" value="1"/>
</dbReference>
<keyword evidence="1 3" id="KW-0808">Transferase</keyword>
<feature type="domain" description="Glycosyl transferase family 1" evidence="2">
    <location>
        <begin position="186"/>
        <end position="300"/>
    </location>
</feature>
<evidence type="ECO:0000259" key="2">
    <source>
        <dbReference type="Pfam" id="PF00534"/>
    </source>
</evidence>
<reference evidence="3 4" key="1">
    <citation type="submission" date="2019-09" db="EMBL/GenBank/DDBJ databases">
        <title>Distinct polysaccharide growth profiles of human intestinal Prevotella copri isolates.</title>
        <authorList>
            <person name="Fehlner-Peach H."/>
            <person name="Magnabosco C."/>
            <person name="Raghavan V."/>
            <person name="Scher J.U."/>
            <person name="Tett A."/>
            <person name="Cox L.M."/>
            <person name="Gottsegen C."/>
            <person name="Watters A."/>
            <person name="Wiltshire- Gordon J.D."/>
            <person name="Segata N."/>
            <person name="Bonneau R."/>
            <person name="Littman D.R."/>
        </authorList>
    </citation>
    <scope>NUCLEOTIDE SEQUENCE [LARGE SCALE GENOMIC DNA]</scope>
    <source>
        <strain evidence="4">iK21513</strain>
    </source>
</reference>
<dbReference type="Pfam" id="PF00534">
    <property type="entry name" value="Glycos_transf_1"/>
    <property type="match status" value="1"/>
</dbReference>
<organism evidence="3 4">
    <name type="scientific">Segatella copri</name>
    <dbReference type="NCBI Taxonomy" id="165179"/>
    <lineage>
        <taxon>Bacteria</taxon>
        <taxon>Pseudomonadati</taxon>
        <taxon>Bacteroidota</taxon>
        <taxon>Bacteroidia</taxon>
        <taxon>Bacteroidales</taxon>
        <taxon>Prevotellaceae</taxon>
        <taxon>Segatella</taxon>
    </lineage>
</organism>
<dbReference type="RefSeq" id="WP_153080787.1">
    <property type="nucleotide sequence ID" value="NZ_JAPDUO010000036.1"/>
</dbReference>
<sequence>MIHIFDLLGSYCGMHYYDIAFADVLQQRGHRCLVHSNFEHKGVSEVYFPQFFSCNKILGLLRFLCAYFRFFVFVLTHQNEKIVYLTYGELYELPFLYALALSKNGWVDVHEIHALKYKDDSKVSKMFEGLYKKRIHHVIYHSQRTYDILKNDRLDMVYVPHFKYVFQRTYDEKNISEDIKKSFCSTLSKFLFFGNLSTVKGIDTVIDVFKKLDKTNDFELVIAGKNVENIDFSSLRSEKIRIFDRHINDDELVYLYSKTDYILLPYKKSSQSGIFAMAAYFHKAMILSDIPYFESMIQEFPSFGFISSLAKYEECVESVIANRKQNYYSQEDCDRFEMKKEIDNFVNNFTKRK</sequence>
<dbReference type="PANTHER" id="PTHR46401">
    <property type="entry name" value="GLYCOSYLTRANSFERASE WBBK-RELATED"/>
    <property type="match status" value="1"/>
</dbReference>
<comment type="caution">
    <text evidence="3">The sequence shown here is derived from an EMBL/GenBank/DDBJ whole genome shotgun (WGS) entry which is preliminary data.</text>
</comment>
<evidence type="ECO:0000313" key="3">
    <source>
        <dbReference type="EMBL" id="MQN09636.1"/>
    </source>
</evidence>
<dbReference type="SUPFAM" id="SSF53756">
    <property type="entry name" value="UDP-Glycosyltransferase/glycogen phosphorylase"/>
    <property type="match status" value="1"/>
</dbReference>
<evidence type="ECO:0000313" key="4">
    <source>
        <dbReference type="Proteomes" id="UP000406735"/>
    </source>
</evidence>
<protein>
    <submittedName>
        <fullName evidence="3">Glycosyltransferase family 4 protein</fullName>
    </submittedName>
</protein>
<dbReference type="Proteomes" id="UP000406735">
    <property type="component" value="Unassembled WGS sequence"/>
</dbReference>
<dbReference type="Gene3D" id="3.40.50.2000">
    <property type="entry name" value="Glycogen Phosphorylase B"/>
    <property type="match status" value="2"/>
</dbReference>
<dbReference type="InterPro" id="IPR001296">
    <property type="entry name" value="Glyco_trans_1"/>
</dbReference>
<evidence type="ECO:0000256" key="1">
    <source>
        <dbReference type="ARBA" id="ARBA00022679"/>
    </source>
</evidence>
<dbReference type="EMBL" id="VZCY01000056">
    <property type="protein sequence ID" value="MQN09636.1"/>
    <property type="molecule type" value="Genomic_DNA"/>
</dbReference>
<gene>
    <name evidence="3" type="ORF">F7D97_06725</name>
</gene>
<name>A0A6A7VUR9_9BACT</name>
<accession>A0A6A7VUR9</accession>
<dbReference type="GO" id="GO:0016757">
    <property type="term" value="F:glycosyltransferase activity"/>
    <property type="evidence" value="ECO:0007669"/>
    <property type="project" value="InterPro"/>
</dbReference>
<dbReference type="AlphaFoldDB" id="A0A6A7VUR9"/>